<dbReference type="PANTHER" id="PTHR30266:SF2">
    <property type="entry name" value="LARGE-CONDUCTANCE MECHANOSENSITIVE CHANNEL"/>
    <property type="match status" value="1"/>
</dbReference>
<organism evidence="10 11">
    <name type="scientific">Gracilibacillus orientalis</name>
    <dbReference type="NCBI Taxonomy" id="334253"/>
    <lineage>
        <taxon>Bacteria</taxon>
        <taxon>Bacillati</taxon>
        <taxon>Bacillota</taxon>
        <taxon>Bacilli</taxon>
        <taxon>Bacillales</taxon>
        <taxon>Bacillaceae</taxon>
        <taxon>Gracilibacillus</taxon>
    </lineage>
</organism>
<comment type="subcellular location">
    <subcellularLocation>
        <location evidence="9">Cell membrane</location>
        <topology evidence="9">Multi-pass membrane protein</topology>
    </subcellularLocation>
    <subcellularLocation>
        <location evidence="1">Membrane</location>
        <topology evidence="1">Multi-pass membrane protein</topology>
    </subcellularLocation>
</comment>
<dbReference type="InterPro" id="IPR001185">
    <property type="entry name" value="MS_channel"/>
</dbReference>
<evidence type="ECO:0000256" key="2">
    <source>
        <dbReference type="ARBA" id="ARBA00022448"/>
    </source>
</evidence>
<evidence type="ECO:0000256" key="7">
    <source>
        <dbReference type="ARBA" id="ARBA00023136"/>
    </source>
</evidence>
<evidence type="ECO:0000313" key="11">
    <source>
        <dbReference type="Proteomes" id="UP000198565"/>
    </source>
</evidence>
<keyword evidence="6 9" id="KW-0406">Ion transport</keyword>
<dbReference type="InterPro" id="IPR037673">
    <property type="entry name" value="MSC/AndL"/>
</dbReference>
<dbReference type="RefSeq" id="WP_091479330.1">
    <property type="nucleotide sequence ID" value="NZ_FOTR01000001.1"/>
</dbReference>
<keyword evidence="5 9" id="KW-1133">Transmembrane helix</keyword>
<dbReference type="SUPFAM" id="SSF81330">
    <property type="entry name" value="Gated mechanosensitive channel"/>
    <property type="match status" value="1"/>
</dbReference>
<evidence type="ECO:0000256" key="9">
    <source>
        <dbReference type="HAMAP-Rule" id="MF_00115"/>
    </source>
</evidence>
<dbReference type="Proteomes" id="UP000198565">
    <property type="component" value="Unassembled WGS sequence"/>
</dbReference>
<name>A0A1I4GTQ4_9BACI</name>
<dbReference type="NCBIfam" id="TIGR00220">
    <property type="entry name" value="mscL"/>
    <property type="match status" value="1"/>
</dbReference>
<keyword evidence="7 9" id="KW-0472">Membrane</keyword>
<accession>A0A1I4GTQ4</accession>
<dbReference type="InterPro" id="IPR036019">
    <property type="entry name" value="MscL_channel"/>
</dbReference>
<keyword evidence="2 9" id="KW-0813">Transport</keyword>
<feature type="transmembrane region" description="Helical" evidence="9">
    <location>
        <begin position="12"/>
        <end position="33"/>
    </location>
</feature>
<protein>
    <recommendedName>
        <fullName evidence="9">Large-conductance mechanosensitive channel</fullName>
    </recommendedName>
</protein>
<dbReference type="HAMAP" id="MF_00115">
    <property type="entry name" value="MscL"/>
    <property type="match status" value="1"/>
</dbReference>
<dbReference type="Pfam" id="PF01741">
    <property type="entry name" value="MscL"/>
    <property type="match status" value="1"/>
</dbReference>
<evidence type="ECO:0000256" key="6">
    <source>
        <dbReference type="ARBA" id="ARBA00023065"/>
    </source>
</evidence>
<dbReference type="STRING" id="334253.SAMN04487943_10124"/>
<evidence type="ECO:0000256" key="8">
    <source>
        <dbReference type="ARBA" id="ARBA00023303"/>
    </source>
</evidence>
<dbReference type="OrthoDB" id="9810350at2"/>
<evidence type="ECO:0000256" key="4">
    <source>
        <dbReference type="ARBA" id="ARBA00022692"/>
    </source>
</evidence>
<dbReference type="PRINTS" id="PR01264">
    <property type="entry name" value="MECHCHANNEL"/>
</dbReference>
<feature type="transmembrane region" description="Helical" evidence="9">
    <location>
        <begin position="82"/>
        <end position="103"/>
    </location>
</feature>
<sequence>MGIFQEFRQFMMRGSAIDMGIGVVLGAALSSFVDSLVRDILLPPIGLVYSRMNIENLHISLSGRTYSSLAEAKEAGAITINYGLFISTSIRFLIILFVVFLVVRQMNRWKKPHQHPSDSMTNKECPYCCLSIPNRAVICPNCSSSLEKKQSAERTTYPRLKIK</sequence>
<proteinExistence type="inferred from homology"/>
<comment type="function">
    <text evidence="9">Channel that opens in response to stretch forces in the membrane lipid bilayer. May participate in the regulation of osmotic pressure changes within the cell.</text>
</comment>
<evidence type="ECO:0000313" key="10">
    <source>
        <dbReference type="EMBL" id="SFL33404.1"/>
    </source>
</evidence>
<gene>
    <name evidence="9" type="primary">mscL</name>
    <name evidence="10" type="ORF">SAMN04487943_10124</name>
</gene>
<dbReference type="GO" id="GO:0008381">
    <property type="term" value="F:mechanosensitive monoatomic ion channel activity"/>
    <property type="evidence" value="ECO:0007669"/>
    <property type="project" value="UniProtKB-UniRule"/>
</dbReference>
<keyword evidence="4 9" id="KW-0812">Transmembrane</keyword>
<keyword evidence="8 9" id="KW-0407">Ion channel</keyword>
<comment type="subunit">
    <text evidence="9">Homopentamer.</text>
</comment>
<evidence type="ECO:0000256" key="3">
    <source>
        <dbReference type="ARBA" id="ARBA00022475"/>
    </source>
</evidence>
<dbReference type="PANTHER" id="PTHR30266">
    <property type="entry name" value="MECHANOSENSITIVE CHANNEL MSCL"/>
    <property type="match status" value="1"/>
</dbReference>
<reference evidence="11" key="1">
    <citation type="submission" date="2016-10" db="EMBL/GenBank/DDBJ databases">
        <authorList>
            <person name="Varghese N."/>
            <person name="Submissions S."/>
        </authorList>
    </citation>
    <scope>NUCLEOTIDE SEQUENCE [LARGE SCALE GENOMIC DNA]</scope>
    <source>
        <strain evidence="11">CGMCC 1.4250</strain>
    </source>
</reference>
<comment type="similarity">
    <text evidence="9">Belongs to the MscL family.</text>
</comment>
<dbReference type="GO" id="GO:0005886">
    <property type="term" value="C:plasma membrane"/>
    <property type="evidence" value="ECO:0007669"/>
    <property type="project" value="UniProtKB-SubCell"/>
</dbReference>
<keyword evidence="11" id="KW-1185">Reference proteome</keyword>
<dbReference type="EMBL" id="FOTR01000001">
    <property type="protein sequence ID" value="SFL33404.1"/>
    <property type="molecule type" value="Genomic_DNA"/>
</dbReference>
<evidence type="ECO:0000256" key="1">
    <source>
        <dbReference type="ARBA" id="ARBA00004141"/>
    </source>
</evidence>
<evidence type="ECO:0000256" key="5">
    <source>
        <dbReference type="ARBA" id="ARBA00022989"/>
    </source>
</evidence>
<keyword evidence="3 9" id="KW-1003">Cell membrane</keyword>
<dbReference type="Gene3D" id="1.10.1200.120">
    <property type="entry name" value="Large-conductance mechanosensitive channel, MscL, domain 1"/>
    <property type="match status" value="1"/>
</dbReference>
<dbReference type="AlphaFoldDB" id="A0A1I4GTQ4"/>